<feature type="region of interest" description="Disordered" evidence="1">
    <location>
        <begin position="64"/>
        <end position="87"/>
    </location>
</feature>
<evidence type="ECO:0000313" key="2">
    <source>
        <dbReference type="EMBL" id="EKC24863.1"/>
    </source>
</evidence>
<evidence type="ECO:0000256" key="1">
    <source>
        <dbReference type="SAM" id="MobiDB-lite"/>
    </source>
</evidence>
<dbReference type="InParanoid" id="K1PT52"/>
<dbReference type="EMBL" id="JH816055">
    <property type="protein sequence ID" value="EKC24863.1"/>
    <property type="molecule type" value="Genomic_DNA"/>
</dbReference>
<accession>K1PT52</accession>
<reference evidence="2" key="1">
    <citation type="journal article" date="2012" name="Nature">
        <title>The oyster genome reveals stress adaptation and complexity of shell formation.</title>
        <authorList>
            <person name="Zhang G."/>
            <person name="Fang X."/>
            <person name="Guo X."/>
            <person name="Li L."/>
            <person name="Luo R."/>
            <person name="Xu F."/>
            <person name="Yang P."/>
            <person name="Zhang L."/>
            <person name="Wang X."/>
            <person name="Qi H."/>
            <person name="Xiong Z."/>
            <person name="Que H."/>
            <person name="Xie Y."/>
            <person name="Holland P.W."/>
            <person name="Paps J."/>
            <person name="Zhu Y."/>
            <person name="Wu F."/>
            <person name="Chen Y."/>
            <person name="Wang J."/>
            <person name="Peng C."/>
            <person name="Meng J."/>
            <person name="Yang L."/>
            <person name="Liu J."/>
            <person name="Wen B."/>
            <person name="Zhang N."/>
            <person name="Huang Z."/>
            <person name="Zhu Q."/>
            <person name="Feng Y."/>
            <person name="Mount A."/>
            <person name="Hedgecock D."/>
            <person name="Xu Z."/>
            <person name="Liu Y."/>
            <person name="Domazet-Loso T."/>
            <person name="Du Y."/>
            <person name="Sun X."/>
            <person name="Zhang S."/>
            <person name="Liu B."/>
            <person name="Cheng P."/>
            <person name="Jiang X."/>
            <person name="Li J."/>
            <person name="Fan D."/>
            <person name="Wang W."/>
            <person name="Fu W."/>
            <person name="Wang T."/>
            <person name="Wang B."/>
            <person name="Zhang J."/>
            <person name="Peng Z."/>
            <person name="Li Y."/>
            <person name="Li N."/>
            <person name="Wang J."/>
            <person name="Chen M."/>
            <person name="He Y."/>
            <person name="Tan F."/>
            <person name="Song X."/>
            <person name="Zheng Q."/>
            <person name="Huang R."/>
            <person name="Yang H."/>
            <person name="Du X."/>
            <person name="Chen L."/>
            <person name="Yang M."/>
            <person name="Gaffney P.M."/>
            <person name="Wang S."/>
            <person name="Luo L."/>
            <person name="She Z."/>
            <person name="Ming Y."/>
            <person name="Huang W."/>
            <person name="Zhang S."/>
            <person name="Huang B."/>
            <person name="Zhang Y."/>
            <person name="Qu T."/>
            <person name="Ni P."/>
            <person name="Miao G."/>
            <person name="Wang J."/>
            <person name="Wang Q."/>
            <person name="Steinberg C.E."/>
            <person name="Wang H."/>
            <person name="Li N."/>
            <person name="Qian L."/>
            <person name="Zhang G."/>
            <person name="Li Y."/>
            <person name="Yang H."/>
            <person name="Liu X."/>
            <person name="Wang J."/>
            <person name="Yin Y."/>
            <person name="Wang J."/>
        </authorList>
    </citation>
    <scope>NUCLEOTIDE SEQUENCE [LARGE SCALE GENOMIC DNA]</scope>
    <source>
        <strain evidence="2">05x7-T-G4-1.051#20</strain>
    </source>
</reference>
<dbReference type="HOGENOM" id="CLU_1449044_0_0_1"/>
<organism evidence="2">
    <name type="scientific">Magallana gigas</name>
    <name type="common">Pacific oyster</name>
    <name type="synonym">Crassostrea gigas</name>
    <dbReference type="NCBI Taxonomy" id="29159"/>
    <lineage>
        <taxon>Eukaryota</taxon>
        <taxon>Metazoa</taxon>
        <taxon>Spiralia</taxon>
        <taxon>Lophotrochozoa</taxon>
        <taxon>Mollusca</taxon>
        <taxon>Bivalvia</taxon>
        <taxon>Autobranchia</taxon>
        <taxon>Pteriomorphia</taxon>
        <taxon>Ostreida</taxon>
        <taxon>Ostreoidea</taxon>
        <taxon>Ostreidae</taxon>
        <taxon>Magallana</taxon>
    </lineage>
</organism>
<sequence length="187" mass="21460">MAHHSLLKEILDSLTDVDTINLFAAANGLTGDTEVENRLKELDWNRHIDTLWEELLLDLEPASKRPRQSLDNDQSCTSVQSGGGDENTEAKKPYFIWKKETRTYKKNLARDTTFKVKFNDQWRGDKLIDIYDKLHDMFDDVLSQARGHDADLGRVVLSHPNLNNPIVVPLQSWEKLNANTVMSEILE</sequence>
<dbReference type="AlphaFoldDB" id="K1PT52"/>
<name>K1PT52_MAGGI</name>
<protein>
    <submittedName>
        <fullName evidence="2">Uncharacterized protein</fullName>
    </submittedName>
</protein>
<proteinExistence type="predicted"/>
<gene>
    <name evidence="2" type="ORF">CGI_10021460</name>
</gene>
<feature type="compositionally biased region" description="Polar residues" evidence="1">
    <location>
        <begin position="69"/>
        <end position="80"/>
    </location>
</feature>